<feature type="transmembrane region" description="Helical" evidence="2">
    <location>
        <begin position="12"/>
        <end position="34"/>
    </location>
</feature>
<evidence type="ECO:0000256" key="2">
    <source>
        <dbReference type="SAM" id="Phobius"/>
    </source>
</evidence>
<keyword evidence="2" id="KW-0472">Membrane</keyword>
<dbReference type="AlphaFoldDB" id="A0AAE3FUG2"/>
<feature type="coiled-coil region" evidence="1">
    <location>
        <begin position="193"/>
        <end position="220"/>
    </location>
</feature>
<keyword evidence="4" id="KW-1185">Reference proteome</keyword>
<comment type="caution">
    <text evidence="3">The sequence shown here is derived from an EMBL/GenBank/DDBJ whole genome shotgun (WGS) entry which is preliminary data.</text>
</comment>
<name>A0AAE3FUG2_9EURY</name>
<reference evidence="3 4" key="1">
    <citation type="journal article" date="2022" name="Syst. Appl. Microbiol.">
        <title>Natronocalculus amylovorans gen. nov., sp. nov., and Natranaeroarchaeum aerophilus sp. nov., dominant culturable amylolytic natronoarchaea from hypersaline soda lakes in southwestern Siberia.</title>
        <authorList>
            <person name="Sorokin D.Y."/>
            <person name="Elcheninov A.G."/>
            <person name="Khizhniak T.V."/>
            <person name="Koenen M."/>
            <person name="Bale N.J."/>
            <person name="Damste J.S.S."/>
            <person name="Kublanov I.V."/>
        </authorList>
    </citation>
    <scope>NUCLEOTIDE SEQUENCE [LARGE SCALE GENOMIC DNA]</scope>
    <source>
        <strain evidence="3 4">AArc-St1-1</strain>
    </source>
</reference>
<dbReference type="Proteomes" id="UP001202674">
    <property type="component" value="Unassembled WGS sequence"/>
</dbReference>
<sequence length="343" mass="37263">MNQQTTAKPEPTVRTAVLVAALVVMTLVTIPMLATSAIADEHDDPETADDYFETFRAMEGTEAYEEYDELETVRTFATSQTQEIGSLDTEQEAELAALLETMIAFEQAYDHAEDGNYEASLEAAEETDDAIEELESHDQTQATLADLALTRFYEQLGNGLREDAEAADRTPDRIDLLTMTATAYERANLPDEAAEFNLQVEQQTAEYEGALERMDRAENDSETFFDHCGECMSMGTALTANANVLGLFEQYQTAQTVNADLDDAEAAAAAHGLDDREGEIAAINQDVSSAQIALALSSVGVLVGYGVVIGLVGALLFGRVFAWQRTYDRSQVGSVVTVGDTDV</sequence>
<protein>
    <submittedName>
        <fullName evidence="3">Uncharacterized protein</fullName>
    </submittedName>
</protein>
<organism evidence="3 4">
    <name type="scientific">Natranaeroarchaeum aerophilus</name>
    <dbReference type="NCBI Taxonomy" id="2917711"/>
    <lineage>
        <taxon>Archaea</taxon>
        <taxon>Methanobacteriati</taxon>
        <taxon>Methanobacteriota</taxon>
        <taxon>Stenosarchaea group</taxon>
        <taxon>Halobacteria</taxon>
        <taxon>Halobacteriales</taxon>
        <taxon>Natronoarchaeaceae</taxon>
        <taxon>Natranaeroarchaeum</taxon>
    </lineage>
</organism>
<accession>A0AAE3FUG2</accession>
<keyword evidence="2" id="KW-1133">Transmembrane helix</keyword>
<dbReference type="EMBL" id="JAKRVY010000014">
    <property type="protein sequence ID" value="MCL9815165.1"/>
    <property type="molecule type" value="Genomic_DNA"/>
</dbReference>
<evidence type="ECO:0000313" key="3">
    <source>
        <dbReference type="EMBL" id="MCL9815165.1"/>
    </source>
</evidence>
<gene>
    <name evidence="3" type="ORF">AArcSt11_16035</name>
</gene>
<keyword evidence="1" id="KW-0175">Coiled coil</keyword>
<evidence type="ECO:0000313" key="4">
    <source>
        <dbReference type="Proteomes" id="UP001202674"/>
    </source>
</evidence>
<evidence type="ECO:0000256" key="1">
    <source>
        <dbReference type="SAM" id="Coils"/>
    </source>
</evidence>
<dbReference type="RefSeq" id="WP_250598593.1">
    <property type="nucleotide sequence ID" value="NZ_JAKRVY010000014.1"/>
</dbReference>
<feature type="transmembrane region" description="Helical" evidence="2">
    <location>
        <begin position="292"/>
        <end position="317"/>
    </location>
</feature>
<keyword evidence="2" id="KW-0812">Transmembrane</keyword>
<proteinExistence type="predicted"/>